<keyword evidence="5" id="KW-1185">Reference proteome</keyword>
<dbReference type="InterPro" id="IPR007527">
    <property type="entry name" value="Znf_SWIM"/>
</dbReference>
<dbReference type="Pfam" id="PF04434">
    <property type="entry name" value="SWIM"/>
    <property type="match status" value="1"/>
</dbReference>
<comment type="caution">
    <text evidence="4">The sequence shown here is derived from an EMBL/GenBank/DDBJ whole genome shotgun (WGS) entry which is preliminary data.</text>
</comment>
<keyword evidence="1" id="KW-0862">Zinc</keyword>
<dbReference type="RefSeq" id="WP_181613479.1">
    <property type="nucleotide sequence ID" value="NZ_BAABAM010000004.1"/>
</dbReference>
<keyword evidence="1" id="KW-0863">Zinc-finger</keyword>
<proteinExistence type="predicted"/>
<protein>
    <recommendedName>
        <fullName evidence="3">SWIM-type domain-containing protein</fullName>
    </recommendedName>
</protein>
<feature type="domain" description="SWIM-type" evidence="3">
    <location>
        <begin position="54"/>
        <end position="87"/>
    </location>
</feature>
<evidence type="ECO:0000256" key="2">
    <source>
        <dbReference type="SAM" id="MobiDB-lite"/>
    </source>
</evidence>
<keyword evidence="1" id="KW-0479">Metal-binding</keyword>
<dbReference type="PROSITE" id="PS50966">
    <property type="entry name" value="ZF_SWIM"/>
    <property type="match status" value="1"/>
</dbReference>
<dbReference type="GO" id="GO:0008270">
    <property type="term" value="F:zinc ion binding"/>
    <property type="evidence" value="ECO:0007669"/>
    <property type="project" value="UniProtKB-KW"/>
</dbReference>
<dbReference type="AlphaFoldDB" id="A0A7W0HT78"/>
<gene>
    <name evidence="4" type="ORF">HNR30_006117</name>
</gene>
<feature type="region of interest" description="Disordered" evidence="2">
    <location>
        <begin position="119"/>
        <end position="151"/>
    </location>
</feature>
<evidence type="ECO:0000313" key="5">
    <source>
        <dbReference type="Proteomes" id="UP000530928"/>
    </source>
</evidence>
<sequence>MIQRWSRDQVLALAPDASSRTAGQGVASPARWMLRGVTDDIVFGTCRGSGARPYHTCVDLDEPAYLCSCPSRKVPCKHVLGLLLLWSGEGLPEVPLPPWAAEWVGQRITRAEARAARLDAGSGSGTVESGAADVTPSVPAASGGRGPGPAGVVESARQARVAIGLTDLERWLADQVRQGLAAADPDDWHGLSKRLVDAQAPGAAGIAGRLAYVLGRDGWPSRLLAEYALLHLLVVAYRRRDELPADLARTVMQRVGFTVNRDVVLAGARVRDVWDVLGRRDEELDRVSARRVWLRGRDTGRAALVLTFAPPGQAPDASFVPGTAIDAELAFYPGASPVRAILAHRHSPLGGLLVEGEPGRALSAVPPALTPEEALAEVAGALAGDPWIDSWPLVLAGVVPEAGQVAGLPWHPAEPVPWRLIALSGGHPVTVAVEWTPDGLRPLSAWDEDGRVVLL</sequence>
<accession>A0A7W0HT78</accession>
<evidence type="ECO:0000259" key="3">
    <source>
        <dbReference type="PROSITE" id="PS50966"/>
    </source>
</evidence>
<organism evidence="4 5">
    <name type="scientific">Nonomuraea soli</name>
    <dbReference type="NCBI Taxonomy" id="1032476"/>
    <lineage>
        <taxon>Bacteria</taxon>
        <taxon>Bacillati</taxon>
        <taxon>Actinomycetota</taxon>
        <taxon>Actinomycetes</taxon>
        <taxon>Streptosporangiales</taxon>
        <taxon>Streptosporangiaceae</taxon>
        <taxon>Nonomuraea</taxon>
    </lineage>
</organism>
<dbReference type="EMBL" id="JACDUR010000006">
    <property type="protein sequence ID" value="MBA2894745.1"/>
    <property type="molecule type" value="Genomic_DNA"/>
</dbReference>
<dbReference type="Proteomes" id="UP000530928">
    <property type="component" value="Unassembled WGS sequence"/>
</dbReference>
<evidence type="ECO:0000313" key="4">
    <source>
        <dbReference type="EMBL" id="MBA2894745.1"/>
    </source>
</evidence>
<name>A0A7W0HT78_9ACTN</name>
<reference evidence="4 5" key="1">
    <citation type="submission" date="2020-07" db="EMBL/GenBank/DDBJ databases">
        <title>Genomic Encyclopedia of Type Strains, Phase IV (KMG-IV): sequencing the most valuable type-strain genomes for metagenomic binning, comparative biology and taxonomic classification.</title>
        <authorList>
            <person name="Goeker M."/>
        </authorList>
    </citation>
    <scope>NUCLEOTIDE SEQUENCE [LARGE SCALE GENOMIC DNA]</scope>
    <source>
        <strain evidence="4 5">DSM 45533</strain>
    </source>
</reference>
<evidence type="ECO:0000256" key="1">
    <source>
        <dbReference type="PROSITE-ProRule" id="PRU00325"/>
    </source>
</evidence>